<dbReference type="STRING" id="1072389.K1XF58"/>
<dbReference type="PANTHER" id="PTHR38134">
    <property type="entry name" value="SLR1395 PROTEIN"/>
    <property type="match status" value="1"/>
</dbReference>
<dbReference type="OMA" id="SNFGWDF"/>
<evidence type="ECO:0000313" key="2">
    <source>
        <dbReference type="Proteomes" id="UP000006753"/>
    </source>
</evidence>
<dbReference type="HOGENOM" id="CLU_044082_0_0_1"/>
<sequence>MLRINYYISGHGYGHATRSAQLVSALLSASPTTLVTIITTAPSHLFPSSPRVSFIAQEVDSAIIQPQPYTIDAPASFAKLKTFLASTETPEWRAKTADILDQTQCDLVLADAPYPVAWTSAREKGIKSVLVSNFSFDSIFEQLLTYLPAESRGAEKEMVQKIEKLYATYDYIVRLPGYIPFPFADKYWTVEERARRLIDAPLVFRPPRTSRSNVLKLLGIPEEFHEHRVLLVQFGGQIVDATGESTVPQLPDGWICLSSTPVEDPRFFTFPKDVYSPDLVAASNVVLGKIGYGTVSECVGMNKALIYVIRPMFAEEPGLLRYMEENGVCGEISVADYESGNLPFSTVRVLNEYPTAKTYKGLLAPSLVGAGSIEKASKAHGQKEHVDVAEESPRVAQMIGALVVQE</sequence>
<keyword evidence="2" id="KW-1185">Reference proteome</keyword>
<evidence type="ECO:0000313" key="1">
    <source>
        <dbReference type="EMBL" id="EKD19513.1"/>
    </source>
</evidence>
<organism evidence="1 2">
    <name type="scientific">Marssonina brunnea f. sp. multigermtubi (strain MB_m1)</name>
    <name type="common">Marssonina leaf spot fungus</name>
    <dbReference type="NCBI Taxonomy" id="1072389"/>
    <lineage>
        <taxon>Eukaryota</taxon>
        <taxon>Fungi</taxon>
        <taxon>Dikarya</taxon>
        <taxon>Ascomycota</taxon>
        <taxon>Pezizomycotina</taxon>
        <taxon>Leotiomycetes</taxon>
        <taxon>Helotiales</taxon>
        <taxon>Drepanopezizaceae</taxon>
        <taxon>Drepanopeziza</taxon>
    </lineage>
</organism>
<dbReference type="OrthoDB" id="1684102at2759"/>
<dbReference type="eggNOG" id="KOG0631">
    <property type="taxonomic scope" value="Eukaryota"/>
</dbReference>
<accession>K1XF58</accession>
<keyword evidence="1" id="KW-0808">Transferase</keyword>
<dbReference type="EMBL" id="JH921431">
    <property type="protein sequence ID" value="EKD19513.1"/>
    <property type="molecule type" value="Genomic_DNA"/>
</dbReference>
<dbReference type="GO" id="GO:0016301">
    <property type="term" value="F:kinase activity"/>
    <property type="evidence" value="ECO:0007669"/>
    <property type="project" value="UniProtKB-KW"/>
</dbReference>
<keyword evidence="1" id="KW-0418">Kinase</keyword>
<protein>
    <submittedName>
        <fullName evidence="1">L-arabinokinase</fullName>
    </submittedName>
</protein>
<dbReference type="SUPFAM" id="SSF53756">
    <property type="entry name" value="UDP-Glycosyltransferase/glycogen phosphorylase"/>
    <property type="match status" value="1"/>
</dbReference>
<dbReference type="PANTHER" id="PTHR38134:SF2">
    <property type="entry name" value="GALACTOKINASE"/>
    <property type="match status" value="1"/>
</dbReference>
<name>K1XF58_MARBU</name>
<dbReference type="InParanoid" id="K1XF58"/>
<reference evidence="1 2" key="1">
    <citation type="journal article" date="2012" name="BMC Genomics">
        <title>Sequencing the genome of Marssonina brunnea reveals fungus-poplar co-evolution.</title>
        <authorList>
            <person name="Zhu S."/>
            <person name="Cao Y.-Z."/>
            <person name="Jiang C."/>
            <person name="Tan B.-Y."/>
            <person name="Wang Z."/>
            <person name="Feng S."/>
            <person name="Zhang L."/>
            <person name="Su X.-H."/>
            <person name="Brejova B."/>
            <person name="Vinar T."/>
            <person name="Xu M."/>
            <person name="Wang M.-X."/>
            <person name="Zhang S.-G."/>
            <person name="Huang M.-R."/>
            <person name="Wu R."/>
            <person name="Zhou Y."/>
        </authorList>
    </citation>
    <scope>NUCLEOTIDE SEQUENCE [LARGE SCALE GENOMIC DNA]</scope>
    <source>
        <strain evidence="1 2">MB_m1</strain>
    </source>
</reference>
<gene>
    <name evidence="1" type="ORF">MBM_02750</name>
</gene>
<dbReference type="AlphaFoldDB" id="K1XF58"/>
<proteinExistence type="predicted"/>
<dbReference type="InterPro" id="IPR053205">
    <property type="entry name" value="GHMP_kinase_L-arabinokinase"/>
</dbReference>
<dbReference type="Proteomes" id="UP000006753">
    <property type="component" value="Unassembled WGS sequence"/>
</dbReference>
<dbReference type="KEGG" id="mbe:MBM_02750"/>